<evidence type="ECO:0000313" key="1">
    <source>
        <dbReference type="EMBL" id="MBB6677493.1"/>
    </source>
</evidence>
<keyword evidence="2" id="KW-1185">Reference proteome</keyword>
<sequence length="71" mass="7957">MLTDIIAAPVQQPAGMIVALEGEAVTKYSRRLFRETLLVPYTEPVLRRYERKLPLKLAGAEHMIAVPTDHA</sequence>
<gene>
    <name evidence="1" type="ORF">H4Q31_09165</name>
</gene>
<reference evidence="1 2" key="1">
    <citation type="submission" date="2020-08" db="EMBL/GenBank/DDBJ databases">
        <title>Cohnella phylogeny.</title>
        <authorList>
            <person name="Dunlap C."/>
        </authorList>
    </citation>
    <scope>NUCLEOTIDE SEQUENCE [LARGE SCALE GENOMIC DNA]</scope>
    <source>
        <strain evidence="1 2">DSM 103658</strain>
    </source>
</reference>
<comment type="caution">
    <text evidence="1">The sequence shown here is derived from an EMBL/GenBank/DDBJ whole genome shotgun (WGS) entry which is preliminary data.</text>
</comment>
<organism evidence="1 2">
    <name type="scientific">Cohnella lubricantis</name>
    <dbReference type="NCBI Taxonomy" id="2163172"/>
    <lineage>
        <taxon>Bacteria</taxon>
        <taxon>Bacillati</taxon>
        <taxon>Bacillota</taxon>
        <taxon>Bacilli</taxon>
        <taxon>Bacillales</taxon>
        <taxon>Paenibacillaceae</taxon>
        <taxon>Cohnella</taxon>
    </lineage>
</organism>
<dbReference type="EMBL" id="JACJVN010000033">
    <property type="protein sequence ID" value="MBB6677493.1"/>
    <property type="molecule type" value="Genomic_DNA"/>
</dbReference>
<name>A0A841T7J7_9BACL</name>
<dbReference type="RefSeq" id="WP_185178771.1">
    <property type="nucleotide sequence ID" value="NZ_CBCSEP010000005.1"/>
</dbReference>
<evidence type="ECO:0000313" key="2">
    <source>
        <dbReference type="Proteomes" id="UP000574133"/>
    </source>
</evidence>
<dbReference type="AlphaFoldDB" id="A0A841T7J7"/>
<protein>
    <submittedName>
        <fullName evidence="1">Uncharacterized protein</fullName>
    </submittedName>
</protein>
<dbReference type="Proteomes" id="UP000574133">
    <property type="component" value="Unassembled WGS sequence"/>
</dbReference>
<accession>A0A841T7J7</accession>
<proteinExistence type="predicted"/>